<reference evidence="1" key="2">
    <citation type="journal article" date="2023" name="Microorganisms">
        <title>Genomic Characterization of Arcobacter butzleri Strains Isolated from Various Sources in Lithuania.</title>
        <authorList>
            <person name="Uljanovas D."/>
            <person name="Golz G."/>
            <person name="Fleischmann S."/>
            <person name="Kudirkiene E."/>
            <person name="Kasetiene N."/>
            <person name="Grineviciene A."/>
            <person name="Tamuleviciene E."/>
            <person name="Aksomaitiene J."/>
            <person name="Alter T."/>
            <person name="Malakauskas M."/>
        </authorList>
    </citation>
    <scope>NUCLEOTIDE SEQUENCE</scope>
    <source>
        <strain evidence="1">RCM69</strain>
    </source>
</reference>
<dbReference type="Proteomes" id="UP001170288">
    <property type="component" value="Unassembled WGS sequence"/>
</dbReference>
<dbReference type="RefSeq" id="WP_301372588.1">
    <property type="nucleotide sequence ID" value="NZ_JAPZCX010000020.1"/>
</dbReference>
<accession>A0AAW7Q0F9</accession>
<comment type="caution">
    <text evidence="1">The sequence shown here is derived from an EMBL/GenBank/DDBJ whole genome shotgun (WGS) entry which is preliminary data.</text>
</comment>
<dbReference type="Pfam" id="PF07424">
    <property type="entry name" value="TrbM"/>
    <property type="match status" value="1"/>
</dbReference>
<dbReference type="InterPro" id="IPR009989">
    <property type="entry name" value="TrbM"/>
</dbReference>
<name>A0AAW7Q0F9_9BACT</name>
<evidence type="ECO:0000313" key="2">
    <source>
        <dbReference type="Proteomes" id="UP001170288"/>
    </source>
</evidence>
<dbReference type="AlphaFoldDB" id="A0AAW7Q0F9"/>
<dbReference type="EMBL" id="JAPZCX010000020">
    <property type="protein sequence ID" value="MDN5071446.1"/>
    <property type="molecule type" value="Genomic_DNA"/>
</dbReference>
<evidence type="ECO:0000313" key="1">
    <source>
        <dbReference type="EMBL" id="MDN5071446.1"/>
    </source>
</evidence>
<gene>
    <name evidence="1" type="ORF">O8C76_10480</name>
</gene>
<protein>
    <submittedName>
        <fullName evidence="1">TrbM/KikA/MpfK family conjugal transfer protein</fullName>
    </submittedName>
</protein>
<proteinExistence type="predicted"/>
<reference evidence="1" key="1">
    <citation type="submission" date="2022-12" db="EMBL/GenBank/DDBJ databases">
        <authorList>
            <person name="Uljanovas D."/>
        </authorList>
    </citation>
    <scope>NUCLEOTIDE SEQUENCE</scope>
    <source>
        <strain evidence="1">RCM69</strain>
    </source>
</reference>
<organism evidence="1 2">
    <name type="scientific">Aliarcobacter butzleri</name>
    <dbReference type="NCBI Taxonomy" id="28197"/>
    <lineage>
        <taxon>Bacteria</taxon>
        <taxon>Pseudomonadati</taxon>
        <taxon>Campylobacterota</taxon>
        <taxon>Epsilonproteobacteria</taxon>
        <taxon>Campylobacterales</taxon>
        <taxon>Arcobacteraceae</taxon>
        <taxon>Aliarcobacter</taxon>
    </lineage>
</organism>
<sequence length="224" mass="26432">MKKYFLIIGLISFLSANDTQNFDLLTGDTKLSCEAILCLSSSTRPSECSPSLNHYYSINAKKWSDTVKKRRNFLKLCPVGNADVNDLVFADLRDNLLPNSDPRQCTAEYLNKQIEIEYERNYKFYKKLNSYKNYRINPNIPQQCNALYNHSYTALERPDYICTGEFYSQLEWNMSSKLQQISYSEYKNLPKQERHEIEFSDGDSYTTYYYKKIPFSKTCWIEKE</sequence>